<dbReference type="AlphaFoldDB" id="A0A653BJA3"/>
<dbReference type="InterPro" id="IPR012132">
    <property type="entry name" value="GMC_OxRdtase"/>
</dbReference>
<comment type="cofactor">
    <cofactor evidence="3">
        <name>FAD</name>
        <dbReference type="ChEBI" id="CHEBI:57692"/>
    </cofactor>
</comment>
<evidence type="ECO:0000256" key="4">
    <source>
        <dbReference type="SAM" id="SignalP"/>
    </source>
</evidence>
<organism evidence="6 7">
    <name type="scientific">Callosobruchus maculatus</name>
    <name type="common">Southern cowpea weevil</name>
    <name type="synonym">Pulse bruchid</name>
    <dbReference type="NCBI Taxonomy" id="64391"/>
    <lineage>
        <taxon>Eukaryota</taxon>
        <taxon>Metazoa</taxon>
        <taxon>Ecdysozoa</taxon>
        <taxon>Arthropoda</taxon>
        <taxon>Hexapoda</taxon>
        <taxon>Insecta</taxon>
        <taxon>Pterygota</taxon>
        <taxon>Neoptera</taxon>
        <taxon>Endopterygota</taxon>
        <taxon>Coleoptera</taxon>
        <taxon>Polyphaga</taxon>
        <taxon>Cucujiformia</taxon>
        <taxon>Chrysomeloidea</taxon>
        <taxon>Chrysomelidae</taxon>
        <taxon>Bruchinae</taxon>
        <taxon>Bruchini</taxon>
        <taxon>Callosobruchus</taxon>
    </lineage>
</organism>
<comment type="similarity">
    <text evidence="1">Belongs to the GMC oxidoreductase family.</text>
</comment>
<protein>
    <recommendedName>
        <fullName evidence="5">Glucose-methanol-choline oxidoreductase N-terminal domain-containing protein</fullName>
    </recommendedName>
</protein>
<dbReference type="GO" id="GO:0016614">
    <property type="term" value="F:oxidoreductase activity, acting on CH-OH group of donors"/>
    <property type="evidence" value="ECO:0007669"/>
    <property type="project" value="InterPro"/>
</dbReference>
<feature type="chain" id="PRO_5024864462" description="Glucose-methanol-choline oxidoreductase N-terminal domain-containing protein" evidence="4">
    <location>
        <begin position="20"/>
        <end position="621"/>
    </location>
</feature>
<evidence type="ECO:0000259" key="5">
    <source>
        <dbReference type="PROSITE" id="PS00624"/>
    </source>
</evidence>
<evidence type="ECO:0000313" key="7">
    <source>
        <dbReference type="Proteomes" id="UP000410492"/>
    </source>
</evidence>
<proteinExistence type="inferred from homology"/>
<feature type="active site" description="Proton acceptor" evidence="2">
    <location>
        <position position="597"/>
    </location>
</feature>
<dbReference type="PROSITE" id="PS00624">
    <property type="entry name" value="GMC_OXRED_2"/>
    <property type="match status" value="1"/>
</dbReference>
<feature type="domain" description="Glucose-methanol-choline oxidoreductase N-terminal" evidence="5">
    <location>
        <begin position="325"/>
        <end position="339"/>
    </location>
</feature>
<dbReference type="Proteomes" id="UP000410492">
    <property type="component" value="Unassembled WGS sequence"/>
</dbReference>
<dbReference type="EMBL" id="CAACVG010001764">
    <property type="protein sequence ID" value="VEN35629.1"/>
    <property type="molecule type" value="Genomic_DNA"/>
</dbReference>
<keyword evidence="7" id="KW-1185">Reference proteome</keyword>
<evidence type="ECO:0000256" key="1">
    <source>
        <dbReference type="ARBA" id="ARBA00010790"/>
    </source>
</evidence>
<dbReference type="Gene3D" id="3.30.560.10">
    <property type="entry name" value="Glucose Oxidase, domain 3"/>
    <property type="match status" value="1"/>
</dbReference>
<reference evidence="6 7" key="1">
    <citation type="submission" date="2019-01" db="EMBL/GenBank/DDBJ databases">
        <authorList>
            <person name="Sayadi A."/>
        </authorList>
    </citation>
    <scope>NUCLEOTIDE SEQUENCE [LARGE SCALE GENOMIC DNA]</scope>
</reference>
<feature type="binding site" evidence="3">
    <location>
        <begin position="156"/>
        <end position="159"/>
    </location>
    <ligand>
        <name>FAD</name>
        <dbReference type="ChEBI" id="CHEBI:57692"/>
    </ligand>
</feature>
<dbReference type="PIRSF" id="PIRSF000137">
    <property type="entry name" value="Alcohol_oxidase"/>
    <property type="match status" value="1"/>
</dbReference>
<name>A0A653BJA3_CALMS</name>
<dbReference type="SUPFAM" id="SSF54373">
    <property type="entry name" value="FAD-linked reductases, C-terminal domain"/>
    <property type="match status" value="1"/>
</dbReference>
<accession>A0A653BJA3</accession>
<keyword evidence="3" id="KW-0274">FAD</keyword>
<dbReference type="PANTHER" id="PTHR11552:SF158">
    <property type="entry name" value="GH23626P-RELATED"/>
    <property type="match status" value="1"/>
</dbReference>
<dbReference type="Gene3D" id="3.50.50.60">
    <property type="entry name" value="FAD/NAD(P)-binding domain"/>
    <property type="match status" value="1"/>
</dbReference>
<dbReference type="SUPFAM" id="SSF51905">
    <property type="entry name" value="FAD/NAD(P)-binding domain"/>
    <property type="match status" value="1"/>
</dbReference>
<dbReference type="InterPro" id="IPR036188">
    <property type="entry name" value="FAD/NAD-bd_sf"/>
</dbReference>
<dbReference type="Pfam" id="PF05199">
    <property type="entry name" value="GMC_oxred_C"/>
    <property type="match status" value="1"/>
</dbReference>
<evidence type="ECO:0000256" key="3">
    <source>
        <dbReference type="PIRSR" id="PIRSR000137-2"/>
    </source>
</evidence>
<keyword evidence="3" id="KW-0285">Flavoprotein</keyword>
<feature type="active site" description="Proton donor" evidence="2">
    <location>
        <position position="553"/>
    </location>
</feature>
<dbReference type="InterPro" id="IPR000172">
    <property type="entry name" value="GMC_OxRdtase_N"/>
</dbReference>
<keyword evidence="4" id="KW-0732">Signal</keyword>
<evidence type="ECO:0000313" key="6">
    <source>
        <dbReference type="EMBL" id="VEN35629.1"/>
    </source>
</evidence>
<dbReference type="GO" id="GO:0050660">
    <property type="term" value="F:flavin adenine dinucleotide binding"/>
    <property type="evidence" value="ECO:0007669"/>
    <property type="project" value="InterPro"/>
</dbReference>
<dbReference type="OrthoDB" id="269227at2759"/>
<feature type="signal peptide" evidence="4">
    <location>
        <begin position="1"/>
        <end position="19"/>
    </location>
</feature>
<dbReference type="Pfam" id="PF00732">
    <property type="entry name" value="GMC_oxred_N"/>
    <property type="match status" value="1"/>
</dbReference>
<evidence type="ECO:0000256" key="2">
    <source>
        <dbReference type="PIRSR" id="PIRSR000137-1"/>
    </source>
</evidence>
<gene>
    <name evidence="6" type="ORF">CALMAC_LOCUS1493</name>
</gene>
<sequence>MQLYQFAFWLAVVICLSNCSDVEHKVNYYMNLVENELEKINKFQTPKDFSEYKPKDFNQEPIDHGTYDFIIIGSGSTGSVVANRLSEIKHWKVLLLDAGSHSNEFVDIPGFAQITVFSPYGWLYISEAQSNSCLGTNGRVCPLMRGRGIGGSTLINALVYSRCNPLDYDLYAEIAGDHSWRYENVLKYFLKSENLNITYPEAPINKRYHSTGGPWNVEQKPTTSILTRKFYEANKELGYNVTDYNSPSVIGISSYQYNTKGGHRHDTGTSFVLSAINRNNLEVLTRSFAFRIEIDEDKVARGVLFTRNGIIYRAKANKEVILSAGALNSPQILMHSGVGPKEDLAALNISVIQDLPVGKNLQDHPYLFGMLFSHNASISSEPLAKRLEDFLHGTGTLTTGFATQTLGFYHTPDHESGVPDLEIVLESVPKAEVSKRTWYWSDKTYDAMFGNDTRVMQFFVSLMHPSSAGRVRLRSNDPFQFPKIDLNFLANDKDVDTLYQGVQLVFNFTNTRSFKSINAKFASYPLPGCEHLEFLSKEYWHCAIRHTTQSALHLVGTCSLGKSPQDGAVVDSKLRVFGVKHLRVADASVIPAVMSGHPSAPCVMVGEKVSDDIKKEHGLLS</sequence>
<dbReference type="InterPro" id="IPR007867">
    <property type="entry name" value="GMC_OxRtase_C"/>
</dbReference>
<dbReference type="PANTHER" id="PTHR11552">
    <property type="entry name" value="GLUCOSE-METHANOL-CHOLINE GMC OXIDOREDUCTASE"/>
    <property type="match status" value="1"/>
</dbReference>